<dbReference type="EMBL" id="BMQL01000001">
    <property type="protein sequence ID" value="GGQ92270.1"/>
    <property type="molecule type" value="Genomic_DNA"/>
</dbReference>
<sequence length="89" mass="9215">MSSEPRITTERRGPVLLMGLNRPAKGNAFDIAMLHGLADAFTQLEDDAGLRCGVVFAHGALFTGGLDLTDVAPALATGALALPPETVDP</sequence>
<dbReference type="PANTHER" id="PTHR43802">
    <property type="entry name" value="ENOYL-COA HYDRATASE"/>
    <property type="match status" value="1"/>
</dbReference>
<dbReference type="Pfam" id="PF00378">
    <property type="entry name" value="ECH_1"/>
    <property type="match status" value="1"/>
</dbReference>
<gene>
    <name evidence="2" type="ORF">GCM10008957_00220</name>
</gene>
<dbReference type="InterPro" id="IPR001753">
    <property type="entry name" value="Enoyl-CoA_hydra/iso"/>
</dbReference>
<dbReference type="AlphaFoldDB" id="A0A918BVJ4"/>
<proteinExistence type="inferred from homology"/>
<evidence type="ECO:0000313" key="2">
    <source>
        <dbReference type="EMBL" id="GGQ92270.1"/>
    </source>
</evidence>
<dbReference type="SUPFAM" id="SSF52096">
    <property type="entry name" value="ClpP/crotonase"/>
    <property type="match status" value="1"/>
</dbReference>
<dbReference type="PANTHER" id="PTHR43802:SF1">
    <property type="entry name" value="IP11341P-RELATED"/>
    <property type="match status" value="1"/>
</dbReference>
<reference evidence="2" key="2">
    <citation type="submission" date="2020-09" db="EMBL/GenBank/DDBJ databases">
        <authorList>
            <person name="Sun Q."/>
            <person name="Ohkuma M."/>
        </authorList>
    </citation>
    <scope>NUCLEOTIDE SEQUENCE</scope>
    <source>
        <strain evidence="2">JCM 31311</strain>
    </source>
</reference>
<dbReference type="Proteomes" id="UP000603865">
    <property type="component" value="Unassembled WGS sequence"/>
</dbReference>
<comment type="caution">
    <text evidence="2">The sequence shown here is derived from an EMBL/GenBank/DDBJ whole genome shotgun (WGS) entry which is preliminary data.</text>
</comment>
<dbReference type="RefSeq" id="WP_229775778.1">
    <property type="nucleotide sequence ID" value="NZ_BMQL01000001.1"/>
</dbReference>
<comment type="similarity">
    <text evidence="1">Belongs to the enoyl-CoA hydratase/isomerase family.</text>
</comment>
<protein>
    <recommendedName>
        <fullName evidence="4">Enoyl-CoA hydratase</fullName>
    </recommendedName>
</protein>
<dbReference type="Gene3D" id="3.90.226.10">
    <property type="entry name" value="2-enoyl-CoA Hydratase, Chain A, domain 1"/>
    <property type="match status" value="1"/>
</dbReference>
<evidence type="ECO:0000313" key="3">
    <source>
        <dbReference type="Proteomes" id="UP000603865"/>
    </source>
</evidence>
<reference evidence="2" key="1">
    <citation type="journal article" date="2014" name="Int. J. Syst. Evol. Microbiol.">
        <title>Complete genome sequence of Corynebacterium casei LMG S-19264T (=DSM 44701T), isolated from a smear-ripened cheese.</title>
        <authorList>
            <consortium name="US DOE Joint Genome Institute (JGI-PGF)"/>
            <person name="Walter F."/>
            <person name="Albersmeier A."/>
            <person name="Kalinowski J."/>
            <person name="Ruckert C."/>
        </authorList>
    </citation>
    <scope>NUCLEOTIDE SEQUENCE</scope>
    <source>
        <strain evidence="2">JCM 31311</strain>
    </source>
</reference>
<organism evidence="2 3">
    <name type="scientific">Deinococcus ruber</name>
    <dbReference type="NCBI Taxonomy" id="1848197"/>
    <lineage>
        <taxon>Bacteria</taxon>
        <taxon>Thermotogati</taxon>
        <taxon>Deinococcota</taxon>
        <taxon>Deinococci</taxon>
        <taxon>Deinococcales</taxon>
        <taxon>Deinococcaceae</taxon>
        <taxon>Deinococcus</taxon>
    </lineage>
</organism>
<keyword evidence="3" id="KW-1185">Reference proteome</keyword>
<name>A0A918BVJ4_9DEIO</name>
<accession>A0A918BVJ4</accession>
<evidence type="ECO:0000256" key="1">
    <source>
        <dbReference type="ARBA" id="ARBA00005254"/>
    </source>
</evidence>
<evidence type="ECO:0008006" key="4">
    <source>
        <dbReference type="Google" id="ProtNLM"/>
    </source>
</evidence>
<dbReference type="GO" id="GO:0003824">
    <property type="term" value="F:catalytic activity"/>
    <property type="evidence" value="ECO:0007669"/>
    <property type="project" value="UniProtKB-ARBA"/>
</dbReference>
<dbReference type="InterPro" id="IPR029045">
    <property type="entry name" value="ClpP/crotonase-like_dom_sf"/>
</dbReference>